<sequence length="74" mass="8421">MQGTFSKEIKFPCGEDKCQGGSNSSNIDHNFEVNRIAAAFYYSEEIKLNREGRSMSIINTYEGRCLPYTAVKKF</sequence>
<organism evidence="1 2">
    <name type="scientific">Labrys miyagiensis</name>
    <dbReference type="NCBI Taxonomy" id="346912"/>
    <lineage>
        <taxon>Bacteria</taxon>
        <taxon>Pseudomonadati</taxon>
        <taxon>Pseudomonadota</taxon>
        <taxon>Alphaproteobacteria</taxon>
        <taxon>Hyphomicrobiales</taxon>
        <taxon>Xanthobacteraceae</taxon>
        <taxon>Labrys</taxon>
    </lineage>
</organism>
<comment type="caution">
    <text evidence="1">The sequence shown here is derived from an EMBL/GenBank/DDBJ whole genome shotgun (WGS) entry which is preliminary data.</text>
</comment>
<evidence type="ECO:0000313" key="2">
    <source>
        <dbReference type="Proteomes" id="UP001156882"/>
    </source>
</evidence>
<dbReference type="EMBL" id="BSPC01000066">
    <property type="protein sequence ID" value="GLS22851.1"/>
    <property type="molecule type" value="Genomic_DNA"/>
</dbReference>
<accession>A0ABQ6CXA1</accession>
<reference evidence="2" key="1">
    <citation type="journal article" date="2019" name="Int. J. Syst. Evol. Microbiol.">
        <title>The Global Catalogue of Microorganisms (GCM) 10K type strain sequencing project: providing services to taxonomists for standard genome sequencing and annotation.</title>
        <authorList>
            <consortium name="The Broad Institute Genomics Platform"/>
            <consortium name="The Broad Institute Genome Sequencing Center for Infectious Disease"/>
            <person name="Wu L."/>
            <person name="Ma J."/>
        </authorList>
    </citation>
    <scope>NUCLEOTIDE SEQUENCE [LARGE SCALE GENOMIC DNA]</scope>
    <source>
        <strain evidence="2">NBRC 101365</strain>
    </source>
</reference>
<proteinExistence type="predicted"/>
<dbReference type="Proteomes" id="UP001156882">
    <property type="component" value="Unassembled WGS sequence"/>
</dbReference>
<name>A0ABQ6CXA1_9HYPH</name>
<gene>
    <name evidence="1" type="ORF">GCM10007874_58710</name>
</gene>
<keyword evidence="2" id="KW-1185">Reference proteome</keyword>
<protein>
    <submittedName>
        <fullName evidence="1">Uncharacterized protein</fullName>
    </submittedName>
</protein>
<evidence type="ECO:0000313" key="1">
    <source>
        <dbReference type="EMBL" id="GLS22851.1"/>
    </source>
</evidence>